<gene>
    <name evidence="1" type="ORF">C1I64_18690</name>
</gene>
<protein>
    <recommendedName>
        <fullName evidence="3">Glycosyltransferase</fullName>
    </recommendedName>
</protein>
<sequence length="416" mass="45636">MPQQPAPDHTAPEATADGVVRDVVFTFSYETYTDAARRGMMRPPDRILHSLMESPQVGRLIVANPFRFLPTTLVRGALGREVEFPSTPQRILHTPLRLRRSDPTDIAGLEKEYRAYDQGIAKLADEMELVRPVVVTTSPVVAGFSPFEWAEHVMFFARDDWTTSTRWKGHWPAFQEAYRRVASSGRSVTAVSQEIIDRIAPTGPHAVVPNGVSPEEWTGPVPDAPEWLSRIPGPRALHVGTLDDRLDVEGIVAVATAHPELQIVLMGPQPDPGYLAPLAPFANVHLHHSVGRRELVATMRNVELCLLAHRRTPLTEAMSPLKLYEYVASGCPVISVDLPPIHGISDRIRIVPTMAEFAAVVDDALADGPATEDARLGWIHANSWAARHETVLDILLDRNDGRARAGGATPSALQAG</sequence>
<organism evidence="1 2">
    <name type="scientific">Rathayibacter festucae DSM 15932</name>
    <dbReference type="NCBI Taxonomy" id="1328866"/>
    <lineage>
        <taxon>Bacteria</taxon>
        <taxon>Bacillati</taxon>
        <taxon>Actinomycetota</taxon>
        <taxon>Actinomycetes</taxon>
        <taxon>Micrococcales</taxon>
        <taxon>Microbacteriaceae</taxon>
        <taxon>Rathayibacter</taxon>
    </lineage>
</organism>
<evidence type="ECO:0000313" key="2">
    <source>
        <dbReference type="Proteomes" id="UP000285317"/>
    </source>
</evidence>
<dbReference type="SUPFAM" id="SSF53756">
    <property type="entry name" value="UDP-Glycosyltransferase/glycogen phosphorylase"/>
    <property type="match status" value="1"/>
</dbReference>
<name>A0A3T0T5H1_9MICO</name>
<dbReference type="KEGG" id="rfs:C1I64_18690"/>
<evidence type="ECO:0000313" key="1">
    <source>
        <dbReference type="EMBL" id="AZZ53856.1"/>
    </source>
</evidence>
<reference evidence="1 2" key="1">
    <citation type="submission" date="2018-03" db="EMBL/GenBank/DDBJ databases">
        <title>Bacteriophage NCPPB3778 and a type I-E CRISPR drive the evolution of the US Biological Select Agent, Rathayibacter toxicus.</title>
        <authorList>
            <person name="Davis E.W.II."/>
            <person name="Tabima J.F."/>
            <person name="Weisberg A.J."/>
            <person name="Dantas Lopes L."/>
            <person name="Wiseman M.S."/>
            <person name="Wiseman M.S."/>
            <person name="Pupko T."/>
            <person name="Belcher M.S."/>
            <person name="Sechler A.J."/>
            <person name="Tancos M.A."/>
            <person name="Schroeder B.K."/>
            <person name="Murray T.D."/>
            <person name="Luster D.G."/>
            <person name="Schneider W.L."/>
            <person name="Rogers E."/>
            <person name="Andreote F.D."/>
            <person name="Grunwald N.J."/>
            <person name="Putnam M.L."/>
            <person name="Chang J.H."/>
        </authorList>
    </citation>
    <scope>NUCLEOTIDE SEQUENCE [LARGE SCALE GENOMIC DNA]</scope>
    <source>
        <strain evidence="1 2">DSM 15932</strain>
    </source>
</reference>
<proteinExistence type="predicted"/>
<dbReference type="RefSeq" id="WP_127888248.1">
    <property type="nucleotide sequence ID" value="NZ_CP028137.1"/>
</dbReference>
<dbReference type="Gene3D" id="3.40.50.2000">
    <property type="entry name" value="Glycogen Phosphorylase B"/>
    <property type="match status" value="1"/>
</dbReference>
<dbReference type="EMBL" id="CP028137">
    <property type="protein sequence ID" value="AZZ53856.1"/>
    <property type="molecule type" value="Genomic_DNA"/>
</dbReference>
<dbReference type="Proteomes" id="UP000285317">
    <property type="component" value="Chromosome"/>
</dbReference>
<dbReference type="AlphaFoldDB" id="A0A3T0T5H1"/>
<evidence type="ECO:0008006" key="3">
    <source>
        <dbReference type="Google" id="ProtNLM"/>
    </source>
</evidence>
<accession>A0A3T0T5H1</accession>